<evidence type="ECO:0000313" key="4">
    <source>
        <dbReference type="EMBL" id="QAB16630.1"/>
    </source>
</evidence>
<dbReference type="PANTHER" id="PTHR10584:SF166">
    <property type="entry name" value="RIBOKINASE"/>
    <property type="match status" value="1"/>
</dbReference>
<dbReference type="EMBL" id="CP035037">
    <property type="protein sequence ID" value="QAB16630.1"/>
    <property type="molecule type" value="Genomic_DNA"/>
</dbReference>
<dbReference type="InterPro" id="IPR011611">
    <property type="entry name" value="PfkB_dom"/>
</dbReference>
<keyword evidence="2" id="KW-0418">Kinase</keyword>
<proteinExistence type="predicted"/>
<accession>A0ABX5QC41</accession>
<keyword evidence="1" id="KW-0808">Transferase</keyword>
<evidence type="ECO:0000256" key="2">
    <source>
        <dbReference type="ARBA" id="ARBA00022777"/>
    </source>
</evidence>
<dbReference type="InterPro" id="IPR002173">
    <property type="entry name" value="Carboh/pur_kinase_PfkB_CS"/>
</dbReference>
<sequence>MTGAPELFALGDNCLDVYVEQGRLAVGGSALNVAAQWRAMGRPARYLGAVGTDAAAGIVRRAAAAAGLPPEGIETLAGATGVTLIRLRDRERDFLHEDLGVGPLWNPARVEETTAGAAWCHVTGTSPEAAIPQRLVAAGRRVSVDLLGRPNGDQGSLAGVEIAVTSCDGETAEAAETAAALVEAGARIGVVMRGADGSLALQAGRLFTAAADPIVPVDTCGAGDSFIAAFVAAHLDGAGVPAALAAATRSATRTCLHLGGFPQRDRPVPSWLAEQYAPHFDRPAPQ</sequence>
<dbReference type="PROSITE" id="PS00583">
    <property type="entry name" value="PFKB_KINASES_1"/>
    <property type="match status" value="1"/>
</dbReference>
<dbReference type="PANTHER" id="PTHR10584">
    <property type="entry name" value="SUGAR KINASE"/>
    <property type="match status" value="1"/>
</dbReference>
<dbReference type="InterPro" id="IPR029056">
    <property type="entry name" value="Ribokinase-like"/>
</dbReference>
<feature type="domain" description="Carbohydrate kinase PfkB" evidence="3">
    <location>
        <begin position="16"/>
        <end position="95"/>
    </location>
</feature>
<keyword evidence="5" id="KW-1185">Reference proteome</keyword>
<dbReference type="Gene3D" id="3.40.1190.20">
    <property type="match status" value="1"/>
</dbReference>
<protein>
    <submittedName>
        <fullName evidence="4">Fructoselysine 6-kinase</fullName>
    </submittedName>
</protein>
<organism evidence="4 5">
    <name type="scientific">Leucobacter muris</name>
    <dbReference type="NCBI Taxonomy" id="1935379"/>
    <lineage>
        <taxon>Bacteria</taxon>
        <taxon>Bacillati</taxon>
        <taxon>Actinomycetota</taxon>
        <taxon>Actinomycetes</taxon>
        <taxon>Micrococcales</taxon>
        <taxon>Microbacteriaceae</taxon>
        <taxon>Leucobacter</taxon>
    </lineage>
</organism>
<name>A0ABX5QC41_9MICO</name>
<dbReference type="Proteomes" id="UP000285768">
    <property type="component" value="Chromosome"/>
</dbReference>
<reference evidence="4 5" key="1">
    <citation type="submission" date="2019-01" db="EMBL/GenBank/DDBJ databases">
        <title>Leucobacter muris sp. nov. isolated from the nose of a laboratory mouse.</title>
        <authorList>
            <person name="Benga L."/>
            <person name="Sproeer C."/>
            <person name="Schumann P."/>
            <person name="Verbarg S."/>
            <person name="Bunk B."/>
            <person name="Engelhardt E."/>
            <person name="Benten P.M."/>
            <person name="Sager M."/>
        </authorList>
    </citation>
    <scope>NUCLEOTIDE SEQUENCE [LARGE SCALE GENOMIC DNA]</scope>
    <source>
        <strain evidence="4 5">DSM 101948</strain>
    </source>
</reference>
<feature type="domain" description="Carbohydrate kinase PfkB" evidence="3">
    <location>
        <begin position="162"/>
        <end position="259"/>
    </location>
</feature>
<evidence type="ECO:0000256" key="1">
    <source>
        <dbReference type="ARBA" id="ARBA00022679"/>
    </source>
</evidence>
<gene>
    <name evidence="4" type="ORF">Leucomu_00575</name>
</gene>
<dbReference type="SUPFAM" id="SSF53613">
    <property type="entry name" value="Ribokinase-like"/>
    <property type="match status" value="1"/>
</dbReference>
<dbReference type="PROSITE" id="PS00584">
    <property type="entry name" value="PFKB_KINASES_2"/>
    <property type="match status" value="1"/>
</dbReference>
<dbReference type="Pfam" id="PF00294">
    <property type="entry name" value="PfkB"/>
    <property type="match status" value="2"/>
</dbReference>
<evidence type="ECO:0000313" key="5">
    <source>
        <dbReference type="Proteomes" id="UP000285768"/>
    </source>
</evidence>
<dbReference type="RefSeq" id="WP_128386005.1">
    <property type="nucleotide sequence ID" value="NZ_CP035037.1"/>
</dbReference>
<evidence type="ECO:0000259" key="3">
    <source>
        <dbReference type="Pfam" id="PF00294"/>
    </source>
</evidence>